<keyword evidence="2" id="KW-1133">Transmembrane helix</keyword>
<evidence type="ECO:0000313" key="4">
    <source>
        <dbReference type="Proteomes" id="UP000608579"/>
    </source>
</evidence>
<dbReference type="EMBL" id="DQVM01000139">
    <property type="protein sequence ID" value="HIQ30340.1"/>
    <property type="molecule type" value="Genomic_DNA"/>
</dbReference>
<evidence type="ECO:0000256" key="2">
    <source>
        <dbReference type="SAM" id="Phobius"/>
    </source>
</evidence>
<protein>
    <submittedName>
        <fullName evidence="3">Uncharacterized protein</fullName>
    </submittedName>
</protein>
<dbReference type="AlphaFoldDB" id="A0A832ZWV8"/>
<sequence>MRIAGATLQLAVLVLLLLGSALHASAQEAGFEVISRRVEVYATGVVYVIDSFIPSSSTAVIEESLSEDMAANLVAAYVIGAEAEVNVVNNIDSGKAIVRVTPVEGWRVGSKISLVKVMKNFLVETGTPNTYRLFILPAPRLGSVIENMEFELVAPPNTEIRSDIKGLEITSYPEKTVASLKLNNINPATADPYIFTLTIPRQEFEIILDRVNTEIFVEDAEIGMFVRVVNVVARTLGRVSFVIPSGAEVISVSDGIRNLGFNVEENNLVVTLPYEITTGERIGLFIRMRAESVVERVDGAIIVYPPALLNATVREYVVEVISPPGDYKGSEPPATSVKREFGPRTVLSYTFRETVITPNTSIRLEGRSVFSLASVTPYLWIGAIIFSIVAVTAGKKVAGKRRTAAPENALNTLSTVVSSLQDAIKECEALLNLLNPRQKTIPQPKTTLESRVNNIAKSLRISPEVKKQASRISREAEQSISRIENEAQEISSTLRALTRNYEDFRSGRISQRVYEKIYLTYEKAVSSSLADIREYLYVLRAELKR</sequence>
<reference evidence="3" key="1">
    <citation type="journal article" date="2020" name="ISME J.">
        <title>Gammaproteobacteria mediating utilization of methyl-, sulfur- and petroleum organic compounds in deep ocean hydrothermal plumes.</title>
        <authorList>
            <person name="Zhou Z."/>
            <person name="Liu Y."/>
            <person name="Pan J."/>
            <person name="Cron B.R."/>
            <person name="Toner B.M."/>
            <person name="Anantharaman K."/>
            <person name="Breier J.A."/>
            <person name="Dick G.J."/>
            <person name="Li M."/>
        </authorList>
    </citation>
    <scope>NUCLEOTIDE SEQUENCE</scope>
    <source>
        <strain evidence="3">SZUA-1515</strain>
    </source>
</reference>
<organism evidence="3 4">
    <name type="scientific">Caldiarchaeum subterraneum</name>
    <dbReference type="NCBI Taxonomy" id="311458"/>
    <lineage>
        <taxon>Archaea</taxon>
        <taxon>Nitrososphaerota</taxon>
        <taxon>Candidatus Caldarchaeales</taxon>
        <taxon>Candidatus Caldarchaeaceae</taxon>
        <taxon>Candidatus Caldarchaeum</taxon>
    </lineage>
</organism>
<feature type="transmembrane region" description="Helical" evidence="2">
    <location>
        <begin position="369"/>
        <end position="393"/>
    </location>
</feature>
<gene>
    <name evidence="3" type="ORF">EYH45_07235</name>
</gene>
<keyword evidence="1" id="KW-0175">Coiled coil</keyword>
<evidence type="ECO:0000256" key="1">
    <source>
        <dbReference type="SAM" id="Coils"/>
    </source>
</evidence>
<proteinExistence type="predicted"/>
<keyword evidence="2" id="KW-0812">Transmembrane</keyword>
<feature type="coiled-coil region" evidence="1">
    <location>
        <begin position="466"/>
        <end position="500"/>
    </location>
</feature>
<dbReference type="Proteomes" id="UP000608579">
    <property type="component" value="Unassembled WGS sequence"/>
</dbReference>
<comment type="caution">
    <text evidence="3">The sequence shown here is derived from an EMBL/GenBank/DDBJ whole genome shotgun (WGS) entry which is preliminary data.</text>
</comment>
<evidence type="ECO:0000313" key="3">
    <source>
        <dbReference type="EMBL" id="HIQ30340.1"/>
    </source>
</evidence>
<accession>A0A832ZWV8</accession>
<keyword evidence="2" id="KW-0472">Membrane</keyword>
<name>A0A832ZWV8_CALS0</name>